<accession>A0A3A1VJC1</accession>
<proteinExistence type="predicted"/>
<dbReference type="SUPFAM" id="SSF56784">
    <property type="entry name" value="HAD-like"/>
    <property type="match status" value="1"/>
</dbReference>
<dbReference type="AlphaFoldDB" id="A0A3A1VJC1"/>
<dbReference type="InterPro" id="IPR006439">
    <property type="entry name" value="HAD-SF_hydro_IA"/>
</dbReference>
<dbReference type="InterPro" id="IPR051400">
    <property type="entry name" value="HAD-like_hydrolase"/>
</dbReference>
<dbReference type="GO" id="GO:0046872">
    <property type="term" value="F:metal ion binding"/>
    <property type="evidence" value="ECO:0007669"/>
    <property type="project" value="UniProtKB-KW"/>
</dbReference>
<dbReference type="InterPro" id="IPR036412">
    <property type="entry name" value="HAD-like_sf"/>
</dbReference>
<evidence type="ECO:0000313" key="5">
    <source>
        <dbReference type="EMBL" id="RIX60551.1"/>
    </source>
</evidence>
<comment type="cofactor">
    <cofactor evidence="1">
        <name>Mg(2+)</name>
        <dbReference type="ChEBI" id="CHEBI:18420"/>
    </cofactor>
</comment>
<dbReference type="Gene3D" id="1.20.120.710">
    <property type="entry name" value="Haloacid dehalogenase hydrolase-like domain"/>
    <property type="match status" value="1"/>
</dbReference>
<evidence type="ECO:0000256" key="2">
    <source>
        <dbReference type="ARBA" id="ARBA00022723"/>
    </source>
</evidence>
<keyword evidence="3 5" id="KW-0378">Hydrolase</keyword>
<gene>
    <name evidence="5" type="ORF">D3P08_03060</name>
</gene>
<protein>
    <submittedName>
        <fullName evidence="5">HAD family hydrolase</fullName>
    </submittedName>
</protein>
<dbReference type="Proteomes" id="UP000266482">
    <property type="component" value="Unassembled WGS sequence"/>
</dbReference>
<dbReference type="GO" id="GO:0044281">
    <property type="term" value="P:small molecule metabolic process"/>
    <property type="evidence" value="ECO:0007669"/>
    <property type="project" value="UniProtKB-ARBA"/>
</dbReference>
<dbReference type="GO" id="GO:0016791">
    <property type="term" value="F:phosphatase activity"/>
    <property type="evidence" value="ECO:0007669"/>
    <property type="project" value="TreeGrafter"/>
</dbReference>
<evidence type="ECO:0000256" key="4">
    <source>
        <dbReference type="ARBA" id="ARBA00022842"/>
    </source>
</evidence>
<dbReference type="SFLD" id="SFLDS00003">
    <property type="entry name" value="Haloacid_Dehalogenase"/>
    <property type="match status" value="1"/>
</dbReference>
<dbReference type="Gene3D" id="3.40.50.1000">
    <property type="entry name" value="HAD superfamily/HAD-like"/>
    <property type="match status" value="1"/>
</dbReference>
<dbReference type="RefSeq" id="WP_119597927.1">
    <property type="nucleotide sequence ID" value="NZ_QXQA01000001.1"/>
</dbReference>
<dbReference type="InterPro" id="IPR023214">
    <property type="entry name" value="HAD_sf"/>
</dbReference>
<evidence type="ECO:0000256" key="3">
    <source>
        <dbReference type="ARBA" id="ARBA00022801"/>
    </source>
</evidence>
<evidence type="ECO:0000256" key="1">
    <source>
        <dbReference type="ARBA" id="ARBA00001946"/>
    </source>
</evidence>
<dbReference type="OrthoDB" id="25198at2"/>
<keyword evidence="6" id="KW-1185">Reference proteome</keyword>
<keyword evidence="4" id="KW-0460">Magnesium</keyword>
<sequence length="236" mass="27188">MKKAIFFDVDDTLYDHLIPFRKAVWEWVENPGSFPFEKAYHRLRYYSDILSLELGGAGAMETGEATEWMRMERFRRALAEFDVRLSEEQAAKIQAAYLGCQYDIEMFNGARELIERLQASGKIVGLITNGAGGHQRRKIEAMELTKLVPQHRIFISGEAGWDKPDTRLFQHVNERTDTRPDECVYIGDSWRNDVIGALEAGWSVIWFNHRGQQPEEGHQPHDTATDFAELSRLLLP</sequence>
<organism evidence="5 6">
    <name type="scientific">Paenibacillus nanensis</name>
    <dbReference type="NCBI Taxonomy" id="393251"/>
    <lineage>
        <taxon>Bacteria</taxon>
        <taxon>Bacillati</taxon>
        <taxon>Bacillota</taxon>
        <taxon>Bacilli</taxon>
        <taxon>Bacillales</taxon>
        <taxon>Paenibacillaceae</taxon>
        <taxon>Paenibacillus</taxon>
    </lineage>
</organism>
<dbReference type="PANTHER" id="PTHR46470">
    <property type="entry name" value="N-ACYLNEURAMINATE-9-PHOSPHATASE"/>
    <property type="match status" value="1"/>
</dbReference>
<dbReference type="Pfam" id="PF00702">
    <property type="entry name" value="Hydrolase"/>
    <property type="match status" value="1"/>
</dbReference>
<evidence type="ECO:0000313" key="6">
    <source>
        <dbReference type="Proteomes" id="UP000266482"/>
    </source>
</evidence>
<keyword evidence="2" id="KW-0479">Metal-binding</keyword>
<dbReference type="EMBL" id="QXQA01000001">
    <property type="protein sequence ID" value="RIX60551.1"/>
    <property type="molecule type" value="Genomic_DNA"/>
</dbReference>
<comment type="caution">
    <text evidence="5">The sequence shown here is derived from an EMBL/GenBank/DDBJ whole genome shotgun (WGS) entry which is preliminary data.</text>
</comment>
<name>A0A3A1VJC1_9BACL</name>
<dbReference type="NCBIfam" id="TIGR01549">
    <property type="entry name" value="HAD-SF-IA-v1"/>
    <property type="match status" value="1"/>
</dbReference>
<dbReference type="SFLD" id="SFLDG01129">
    <property type="entry name" value="C1.5:_HAD__Beta-PGM__Phosphata"/>
    <property type="match status" value="1"/>
</dbReference>
<reference evidence="5 6" key="1">
    <citation type="submission" date="2018-09" db="EMBL/GenBank/DDBJ databases">
        <title>Paenibacillus aracenensis nov. sp. isolated from a cave in southern Spain.</title>
        <authorList>
            <person name="Jurado V."/>
            <person name="Gutierrez-Patricio S."/>
            <person name="Gonzalez-Pimentel J.L."/>
            <person name="Miller A.Z."/>
            <person name="Laiz L."/>
            <person name="Saiz-Jimenez C."/>
        </authorList>
    </citation>
    <scope>NUCLEOTIDE SEQUENCE [LARGE SCALE GENOMIC DNA]</scope>
    <source>
        <strain evidence="5 6">DSM 22867</strain>
    </source>
</reference>
<dbReference type="PANTHER" id="PTHR46470:SF2">
    <property type="entry name" value="GLYCERALDEHYDE 3-PHOSPHATE PHOSPHATASE"/>
    <property type="match status" value="1"/>
</dbReference>